<comment type="caution">
    <text evidence="1">The sequence shown here is derived from an EMBL/GenBank/DDBJ whole genome shotgun (WGS) entry which is preliminary data.</text>
</comment>
<dbReference type="EMBL" id="MWJJ01000001">
    <property type="protein sequence ID" value="OSB19208.1"/>
    <property type="molecule type" value="Genomic_DNA"/>
</dbReference>
<dbReference type="AlphaFoldDB" id="A0ABD6RX92"/>
<reference evidence="1 2" key="1">
    <citation type="submission" date="2017-02" db="EMBL/GenBank/DDBJ databases">
        <title>Differentiating clades of botulinum-neurotoxin-producing Clostridia with a simple, multiplex PCR assay.</title>
        <authorList>
            <person name="Williamson C.H.D."/>
            <person name="Vazquez A."/>
            <person name="Hill K."/>
            <person name="Smith T.J."/>
            <person name="Nottingham R."/>
            <person name="Stone N.E."/>
            <person name="Sobek C.J."/>
            <person name="Cocking J.H."/>
            <person name="Fernandez R.A."/>
            <person name="Caballero P.A."/>
            <person name="Leiser O.P."/>
            <person name="Keim P."/>
            <person name="Sahl J.W."/>
        </authorList>
    </citation>
    <scope>NUCLEOTIDE SEQUENCE [LARGE SCALE GENOMIC DNA]</scope>
    <source>
        <strain evidence="1 2">CLS_DGF_0088_06</strain>
    </source>
</reference>
<accession>A0ABD6RX92</accession>
<protein>
    <submittedName>
        <fullName evidence="1">Uncharacterized protein</fullName>
    </submittedName>
</protein>
<evidence type="ECO:0000313" key="2">
    <source>
        <dbReference type="Proteomes" id="UP000193911"/>
    </source>
</evidence>
<organism evidence="1 2">
    <name type="scientific">Clostridium sporogenes</name>
    <dbReference type="NCBI Taxonomy" id="1509"/>
    <lineage>
        <taxon>Bacteria</taxon>
        <taxon>Bacillati</taxon>
        <taxon>Bacillota</taxon>
        <taxon>Clostridia</taxon>
        <taxon>Eubacteriales</taxon>
        <taxon>Clostridiaceae</taxon>
        <taxon>Clostridium</taxon>
    </lineage>
</organism>
<dbReference type="RefSeq" id="WP_085333430.1">
    <property type="nucleotide sequence ID" value="NZ_MWJJ01000001.1"/>
</dbReference>
<evidence type="ECO:0000313" key="1">
    <source>
        <dbReference type="EMBL" id="OSB19208.1"/>
    </source>
</evidence>
<name>A0ABD6RX92_CLOSG</name>
<gene>
    <name evidence="1" type="ORF">B2H94_08940</name>
</gene>
<sequence>MSFLAMNGEEYNFIWKTICELQIIFHPRYSRQGKIDFKALSVLKNRKRIIIMLDRNLLSSLLRLSRDGYLKNEEEMRIIALLMTWLSMNNYAASAGLALQECATKINNETGAKLELQEFNNIFKYYPSTIWLRLAEGTIDKIPVCSLPIEPFSTEIRYSEEDDHLLMHIAEMLHVVYLYKQHNLSPVEKTLEFFRWNYKFLLISESTITYITMLFTNQSGIKPPKNSGSNDIEKIFNGCKNQAWDLNYLSNWSCFHYNEKTMDDIFMFATNDILLKNTFINTYANGGVAALIETLFSKGDSQKIFEIINANQGSKRVKPNFGLNPKEYFCQLIDQEKQRVQDLLSSYYNN</sequence>
<dbReference type="Proteomes" id="UP000193911">
    <property type="component" value="Unassembled WGS sequence"/>
</dbReference>
<proteinExistence type="predicted"/>